<dbReference type="Proteomes" id="UP000182284">
    <property type="component" value="Unassembled WGS sequence"/>
</dbReference>
<dbReference type="Pfam" id="PF08713">
    <property type="entry name" value="DNA_alkylation"/>
    <property type="match status" value="1"/>
</dbReference>
<gene>
    <name evidence="1" type="ORF">SAMN04488117_102246</name>
</gene>
<accession>A0A1G7IA61</accession>
<dbReference type="SUPFAM" id="SSF48371">
    <property type="entry name" value="ARM repeat"/>
    <property type="match status" value="1"/>
</dbReference>
<evidence type="ECO:0000313" key="1">
    <source>
        <dbReference type="EMBL" id="SDF09488.1"/>
    </source>
</evidence>
<dbReference type="RefSeq" id="WP_083351700.1">
    <property type="nucleotide sequence ID" value="NZ_FNBL01000002.1"/>
</dbReference>
<dbReference type="AlphaFoldDB" id="A0A1G7IA61"/>
<dbReference type="OrthoDB" id="9775346at2"/>
<organism evidence="1 2">
    <name type="scientific">Celeribacter baekdonensis</name>
    <dbReference type="NCBI Taxonomy" id="875171"/>
    <lineage>
        <taxon>Bacteria</taxon>
        <taxon>Pseudomonadati</taxon>
        <taxon>Pseudomonadota</taxon>
        <taxon>Alphaproteobacteria</taxon>
        <taxon>Rhodobacterales</taxon>
        <taxon>Roseobacteraceae</taxon>
        <taxon>Celeribacter</taxon>
    </lineage>
</organism>
<reference evidence="1 2" key="1">
    <citation type="submission" date="2016-10" db="EMBL/GenBank/DDBJ databases">
        <authorList>
            <person name="de Groot N.N."/>
        </authorList>
    </citation>
    <scope>NUCLEOTIDE SEQUENCE [LARGE SCALE GENOMIC DNA]</scope>
    <source>
        <strain evidence="1 2">DSM 27375</strain>
    </source>
</reference>
<proteinExistence type="predicted"/>
<dbReference type="InterPro" id="IPR014825">
    <property type="entry name" value="DNA_alkylation"/>
</dbReference>
<protein>
    <submittedName>
        <fullName evidence="1">DNA alkylation repair enzyme</fullName>
    </submittedName>
</protein>
<evidence type="ECO:0000313" key="2">
    <source>
        <dbReference type="Proteomes" id="UP000182284"/>
    </source>
</evidence>
<dbReference type="EMBL" id="FNBL01000002">
    <property type="protein sequence ID" value="SDF09488.1"/>
    <property type="molecule type" value="Genomic_DNA"/>
</dbReference>
<sequence>MTPQDAMSALNATADPTRAADLVTRFGEGTYLGVAPAALEEMARDWRQAVAFPARLDLTRGLWATGVFDAQLMAAKLLTQARIKDDAEIWAQICDWLDQATTWPIIDALSAAGGRRIVVDLSKMDKVHALVQSERGLDRRAALMLSMPLAKLAHPTDAEKLAIDDVLFWLTYALQDADKDVSRTAETWLKSLGKHDVKRAKMVRRVVQSRASDS</sequence>
<dbReference type="Gene3D" id="1.25.10.90">
    <property type="match status" value="1"/>
</dbReference>
<name>A0A1G7IA61_9RHOB</name>
<dbReference type="InterPro" id="IPR016024">
    <property type="entry name" value="ARM-type_fold"/>
</dbReference>